<keyword evidence="1" id="KW-0489">Methyltransferase</keyword>
<dbReference type="SUPFAM" id="SSF53335">
    <property type="entry name" value="S-adenosyl-L-methionine-dependent methyltransferases"/>
    <property type="match status" value="1"/>
</dbReference>
<keyword evidence="1" id="KW-0808">Transferase</keyword>
<dbReference type="RefSeq" id="WP_240673958.1">
    <property type="nucleotide sequence ID" value="NZ_JBHUOO010000003.1"/>
</dbReference>
<dbReference type="InterPro" id="IPR029063">
    <property type="entry name" value="SAM-dependent_MTases_sf"/>
</dbReference>
<dbReference type="EMBL" id="QOVK01000001">
    <property type="protein sequence ID" value="RXG26426.1"/>
    <property type="molecule type" value="Genomic_DNA"/>
</dbReference>
<dbReference type="PANTHER" id="PTHR43861">
    <property type="entry name" value="TRANS-ACONITATE 2-METHYLTRANSFERASE-RELATED"/>
    <property type="match status" value="1"/>
</dbReference>
<organism evidence="1 2">
    <name type="scientific">Leeuwenhoekiella polynyae</name>
    <dbReference type="NCBI Taxonomy" id="1550906"/>
    <lineage>
        <taxon>Bacteria</taxon>
        <taxon>Pseudomonadati</taxon>
        <taxon>Bacteroidota</taxon>
        <taxon>Flavobacteriia</taxon>
        <taxon>Flavobacteriales</taxon>
        <taxon>Flavobacteriaceae</taxon>
        <taxon>Leeuwenhoekiella</taxon>
    </lineage>
</organism>
<dbReference type="AlphaFoldDB" id="A0A4Q0PHG8"/>
<dbReference type="CDD" id="cd02440">
    <property type="entry name" value="AdoMet_MTases"/>
    <property type="match status" value="1"/>
</dbReference>
<sequence>MSKKSKINIKDHSVTKENFDLIYNEELDMYSTDPIPQNLEKYYLSENYISHTDSKKGIVEKLYQLVKSYMLKKKLKLVSDYSATGSLLDIGAGTGDFLKVAKNKGWDVEGIEPSEIARTHAETKELLLYADEGGVGEQTFDVITMWHVLEHVPNLQKQINWLAEHLDKNGTLIIAVPNFNSCDAKMYKEFWAAWDVPRHLHHLSAKSIKTLFSKNGFEVIDQKPLIFDSFYVSLLSEKYKGSQFKFISAFINGLRSNLKANSSGEYSSLIYILKRTDFAK</sequence>
<evidence type="ECO:0000313" key="2">
    <source>
        <dbReference type="Proteomes" id="UP000289859"/>
    </source>
</evidence>
<dbReference type="Pfam" id="PF13489">
    <property type="entry name" value="Methyltransf_23"/>
    <property type="match status" value="1"/>
</dbReference>
<keyword evidence="2" id="KW-1185">Reference proteome</keyword>
<gene>
    <name evidence="1" type="ORF">DSM02_421</name>
</gene>
<dbReference type="GO" id="GO:0032259">
    <property type="term" value="P:methylation"/>
    <property type="evidence" value="ECO:0007669"/>
    <property type="project" value="UniProtKB-KW"/>
</dbReference>
<accession>A0A4Q0PHG8</accession>
<comment type="caution">
    <text evidence="1">The sequence shown here is derived from an EMBL/GenBank/DDBJ whole genome shotgun (WGS) entry which is preliminary data.</text>
</comment>
<name>A0A4Q0PHG8_9FLAO</name>
<evidence type="ECO:0000313" key="1">
    <source>
        <dbReference type="EMBL" id="RXG26426.1"/>
    </source>
</evidence>
<proteinExistence type="predicted"/>
<reference evidence="1 2" key="1">
    <citation type="submission" date="2018-07" db="EMBL/GenBank/DDBJ databases">
        <title>Leeuwenhoekiella genomics.</title>
        <authorList>
            <person name="Tahon G."/>
            <person name="Willems A."/>
        </authorList>
    </citation>
    <scope>NUCLEOTIDE SEQUENCE [LARGE SCALE GENOMIC DNA]</scope>
    <source>
        <strain evidence="1 2">LMG 29608</strain>
    </source>
</reference>
<protein>
    <submittedName>
        <fullName evidence="1">2-polyprenyl-3-methyl-5-hydroxy-6-metoxy-1, 4-benzoquinol methylase</fullName>
    </submittedName>
</protein>
<dbReference type="Proteomes" id="UP000289859">
    <property type="component" value="Unassembled WGS sequence"/>
</dbReference>
<dbReference type="Gene3D" id="3.40.50.150">
    <property type="entry name" value="Vaccinia Virus protein VP39"/>
    <property type="match status" value="1"/>
</dbReference>
<dbReference type="GO" id="GO:0008168">
    <property type="term" value="F:methyltransferase activity"/>
    <property type="evidence" value="ECO:0007669"/>
    <property type="project" value="UniProtKB-KW"/>
</dbReference>